<dbReference type="OrthoDB" id="5168853at2"/>
<comment type="caution">
    <text evidence="5">The sequence shown here is derived from an EMBL/GenBank/DDBJ whole genome shotgun (WGS) entry which is preliminary data.</text>
</comment>
<organism evidence="5 6">
    <name type="scientific">Nonomuraea diastatica</name>
    <dbReference type="NCBI Taxonomy" id="1848329"/>
    <lineage>
        <taxon>Bacteria</taxon>
        <taxon>Bacillati</taxon>
        <taxon>Actinomycetota</taxon>
        <taxon>Actinomycetes</taxon>
        <taxon>Streptosporangiales</taxon>
        <taxon>Streptosporangiaceae</taxon>
        <taxon>Nonomuraea</taxon>
    </lineage>
</organism>
<proteinExistence type="inferred from homology"/>
<evidence type="ECO:0000313" key="5">
    <source>
        <dbReference type="EMBL" id="TDD15198.1"/>
    </source>
</evidence>
<keyword evidence="6" id="KW-1185">Reference proteome</keyword>
<dbReference type="PANTHER" id="PTHR42877">
    <property type="entry name" value="L-ORNITHINE N(5)-MONOOXYGENASE-RELATED"/>
    <property type="match status" value="1"/>
</dbReference>
<dbReference type="Proteomes" id="UP000294543">
    <property type="component" value="Unassembled WGS sequence"/>
</dbReference>
<dbReference type="GO" id="GO:0050661">
    <property type="term" value="F:NADP binding"/>
    <property type="evidence" value="ECO:0007669"/>
    <property type="project" value="InterPro"/>
</dbReference>
<evidence type="ECO:0000256" key="2">
    <source>
        <dbReference type="ARBA" id="ARBA00022630"/>
    </source>
</evidence>
<dbReference type="GO" id="GO:0004499">
    <property type="term" value="F:N,N-dimethylaniline monooxygenase activity"/>
    <property type="evidence" value="ECO:0007669"/>
    <property type="project" value="InterPro"/>
</dbReference>
<name>A0A4R4W8X9_9ACTN</name>
<accession>A0A4R4W8X9</accession>
<evidence type="ECO:0000256" key="4">
    <source>
        <dbReference type="ARBA" id="ARBA00023002"/>
    </source>
</evidence>
<protein>
    <submittedName>
        <fullName evidence="5">NAD(P)/FAD-dependent oxidoreductase</fullName>
    </submittedName>
</protein>
<reference evidence="5 6" key="1">
    <citation type="submission" date="2019-03" db="EMBL/GenBank/DDBJ databases">
        <title>Draft genome sequences of novel Actinobacteria.</title>
        <authorList>
            <person name="Sahin N."/>
            <person name="Ay H."/>
            <person name="Saygin H."/>
        </authorList>
    </citation>
    <scope>NUCLEOTIDE SEQUENCE [LARGE SCALE GENOMIC DNA]</scope>
    <source>
        <strain evidence="5 6">KC712</strain>
    </source>
</reference>
<sequence>MAPSVAIIGAGFGGLCMAIQLERAGIRSYTVFEKAAGLGGTWRDNNYPGAGCDIPSHLYSYSFEKYASWSRRYPEQPEILAYLEHCADKYDARRKIRFNTEVRRAAFDDARWQVTTAHPEGGGEHTEAFDVVVISVGQLSRPRFPGLPGMADFEGVSYHSARWNHDHDLTGRRVAVIGNGSSAAQLIPRVAEQAEHLDVFQRTPNWVIPKPDAAFGPPARLAFRLVPGLQRAYREWIYRYAEATLYPALAQGWSADLLRKRALRHLRDQVPDPVLRAKLTPAYPPGCKRVIIDSSFYPALTRPNVDVVTDRIVRVAPKGVETAEGLREADTIVYATGFRSTEFLAPMEISGRGGRSLEEQWKDGAEAYLGISVPNFPNMFLLYGPNTNLGHNSIVFMLECQVDHVMACLPHLSLNGPIEVRPEAMAAWRGRLDAAMERMVWGGGCQSWYKTAEGRVTNNWPGPTTLYRRLTARPPIPAYRPAGSSSGPVRTVDP</sequence>
<dbReference type="EMBL" id="SMKP01000130">
    <property type="protein sequence ID" value="TDD15198.1"/>
    <property type="molecule type" value="Genomic_DNA"/>
</dbReference>
<dbReference type="InterPro" id="IPR020946">
    <property type="entry name" value="Flavin_mOase-like"/>
</dbReference>
<evidence type="ECO:0000313" key="6">
    <source>
        <dbReference type="Proteomes" id="UP000294543"/>
    </source>
</evidence>
<dbReference type="PANTHER" id="PTHR42877:SF4">
    <property type="entry name" value="FAD_NAD(P)-BINDING DOMAIN-CONTAINING PROTEIN-RELATED"/>
    <property type="match status" value="1"/>
</dbReference>
<dbReference type="Pfam" id="PF00743">
    <property type="entry name" value="FMO-like"/>
    <property type="match status" value="1"/>
</dbReference>
<dbReference type="InterPro" id="IPR051209">
    <property type="entry name" value="FAD-bind_Monooxygenase_sf"/>
</dbReference>
<comment type="similarity">
    <text evidence="1">Belongs to the FAD-binding monooxygenase family.</text>
</comment>
<dbReference type="Gene3D" id="3.50.50.60">
    <property type="entry name" value="FAD/NAD(P)-binding domain"/>
    <property type="match status" value="2"/>
</dbReference>
<keyword evidence="4" id="KW-0560">Oxidoreductase</keyword>
<dbReference type="AlphaFoldDB" id="A0A4R4W8X9"/>
<gene>
    <name evidence="5" type="ORF">E1294_35235</name>
</gene>
<dbReference type="RefSeq" id="WP_132515300.1">
    <property type="nucleotide sequence ID" value="NZ_SMKP01000130.1"/>
</dbReference>
<evidence type="ECO:0000256" key="1">
    <source>
        <dbReference type="ARBA" id="ARBA00010139"/>
    </source>
</evidence>
<evidence type="ECO:0000256" key="3">
    <source>
        <dbReference type="ARBA" id="ARBA00022827"/>
    </source>
</evidence>
<dbReference type="GO" id="GO:0050660">
    <property type="term" value="F:flavin adenine dinucleotide binding"/>
    <property type="evidence" value="ECO:0007669"/>
    <property type="project" value="InterPro"/>
</dbReference>
<dbReference type="SUPFAM" id="SSF51905">
    <property type="entry name" value="FAD/NAD(P)-binding domain"/>
    <property type="match status" value="2"/>
</dbReference>
<dbReference type="InterPro" id="IPR036188">
    <property type="entry name" value="FAD/NAD-bd_sf"/>
</dbReference>
<keyword evidence="2" id="KW-0285">Flavoprotein</keyword>
<keyword evidence="3" id="KW-0274">FAD</keyword>